<dbReference type="AlphaFoldDB" id="A0A1H8B452"/>
<accession>A0A1H8B452</accession>
<reference evidence="2 3" key="1">
    <citation type="submission" date="2016-10" db="EMBL/GenBank/DDBJ databases">
        <authorList>
            <person name="de Groot N.N."/>
        </authorList>
    </citation>
    <scope>NUCLEOTIDE SEQUENCE [LARGE SCALE GENOMIC DNA]</scope>
    <source>
        <strain evidence="2 3">Nl18</strain>
    </source>
</reference>
<dbReference type="Gene3D" id="3.40.640.10">
    <property type="entry name" value="Type I PLP-dependent aspartate aminotransferase-like (Major domain)"/>
    <property type="match status" value="1"/>
</dbReference>
<sequence>MVISNESRLNWLNLVGFGKRGKLPAYLECQSTQYVFLARNAIYHGLKILGIRAGQKILVPAYHCSAIVDPIQAFGAKVVFYRIAPDCSPDLEDVKSKLDNQTKAILAVHYFGFPAPVEQLKAFCATHKLFLIEDCAHVFKDSSNLNTLGSHGHISFFSFKKFLPVYDGGCLMINMNLPFERLQLQKEGAALSLKVAKNLLERVMADSSDPTARSLGNLLIKVYRGMRVFFPRKLENSKVLGLSVTAPRFDSSFADLPMTRLSQRVLRSADFGSIVERRRANYNYLVRATVGLRGFVPLHPQLPEVICPWVFPAFSTQVKNLHKQLREHGVAAFAWDGVIHPTLPLEEFPEVVDLYNNLICLPIHQDLKRQDLDFMVEILKGLILGTDSK</sequence>
<dbReference type="SUPFAM" id="SSF53383">
    <property type="entry name" value="PLP-dependent transferases"/>
    <property type="match status" value="1"/>
</dbReference>
<dbReference type="Proteomes" id="UP000183898">
    <property type="component" value="Unassembled WGS sequence"/>
</dbReference>
<organism evidence="2 3">
    <name type="scientific">Nitrosospira multiformis</name>
    <dbReference type="NCBI Taxonomy" id="1231"/>
    <lineage>
        <taxon>Bacteria</taxon>
        <taxon>Pseudomonadati</taxon>
        <taxon>Pseudomonadota</taxon>
        <taxon>Betaproteobacteria</taxon>
        <taxon>Nitrosomonadales</taxon>
        <taxon>Nitrosomonadaceae</taxon>
        <taxon>Nitrosospira</taxon>
    </lineage>
</organism>
<protein>
    <submittedName>
        <fullName evidence="2">dTDP-4-amino-4,6-dideoxygalactose transaminase</fullName>
    </submittedName>
</protein>
<dbReference type="InterPro" id="IPR015422">
    <property type="entry name" value="PyrdxlP-dep_Trfase_small"/>
</dbReference>
<dbReference type="EMBL" id="FOCT01000001">
    <property type="protein sequence ID" value="SEM77109.1"/>
    <property type="molecule type" value="Genomic_DNA"/>
</dbReference>
<gene>
    <name evidence="2" type="ORF">SAMN05216404_101107</name>
</gene>
<keyword evidence="1" id="KW-0663">Pyridoxal phosphate</keyword>
<dbReference type="InterPro" id="IPR015424">
    <property type="entry name" value="PyrdxlP-dep_Trfase"/>
</dbReference>
<dbReference type="PANTHER" id="PTHR30244:SF42">
    <property type="entry name" value="UDP-2-ACETAMIDO-2-DEOXY-3-OXO-D-GLUCURONATE AMINOTRANSFERASE"/>
    <property type="match status" value="1"/>
</dbReference>
<dbReference type="Pfam" id="PF01041">
    <property type="entry name" value="DegT_DnrJ_EryC1"/>
    <property type="match status" value="1"/>
</dbReference>
<dbReference type="RefSeq" id="WP_081353607.1">
    <property type="nucleotide sequence ID" value="NZ_FOCT01000001.1"/>
</dbReference>
<evidence type="ECO:0000313" key="3">
    <source>
        <dbReference type="Proteomes" id="UP000183898"/>
    </source>
</evidence>
<dbReference type="GO" id="GO:0030170">
    <property type="term" value="F:pyridoxal phosphate binding"/>
    <property type="evidence" value="ECO:0007669"/>
    <property type="project" value="TreeGrafter"/>
</dbReference>
<dbReference type="GO" id="GO:0008483">
    <property type="term" value="F:transaminase activity"/>
    <property type="evidence" value="ECO:0007669"/>
    <property type="project" value="TreeGrafter"/>
</dbReference>
<proteinExistence type="inferred from homology"/>
<name>A0A1H8B452_9PROT</name>
<dbReference type="InterPro" id="IPR015421">
    <property type="entry name" value="PyrdxlP-dep_Trfase_major"/>
</dbReference>
<dbReference type="GO" id="GO:0000271">
    <property type="term" value="P:polysaccharide biosynthetic process"/>
    <property type="evidence" value="ECO:0007669"/>
    <property type="project" value="TreeGrafter"/>
</dbReference>
<dbReference type="Gene3D" id="3.90.1150.10">
    <property type="entry name" value="Aspartate Aminotransferase, domain 1"/>
    <property type="match status" value="1"/>
</dbReference>
<dbReference type="PANTHER" id="PTHR30244">
    <property type="entry name" value="TRANSAMINASE"/>
    <property type="match status" value="1"/>
</dbReference>
<dbReference type="InterPro" id="IPR000653">
    <property type="entry name" value="DegT/StrS_aminotransferase"/>
</dbReference>
<evidence type="ECO:0000256" key="1">
    <source>
        <dbReference type="RuleBase" id="RU004508"/>
    </source>
</evidence>
<evidence type="ECO:0000313" key="2">
    <source>
        <dbReference type="EMBL" id="SEM77109.1"/>
    </source>
</evidence>
<comment type="similarity">
    <text evidence="1">Belongs to the DegT/DnrJ/EryC1 family.</text>
</comment>